<dbReference type="Proteomes" id="UP001221142">
    <property type="component" value="Unassembled WGS sequence"/>
</dbReference>
<organism evidence="1 2">
    <name type="scientific">Roridomyces roridus</name>
    <dbReference type="NCBI Taxonomy" id="1738132"/>
    <lineage>
        <taxon>Eukaryota</taxon>
        <taxon>Fungi</taxon>
        <taxon>Dikarya</taxon>
        <taxon>Basidiomycota</taxon>
        <taxon>Agaricomycotina</taxon>
        <taxon>Agaricomycetes</taxon>
        <taxon>Agaricomycetidae</taxon>
        <taxon>Agaricales</taxon>
        <taxon>Marasmiineae</taxon>
        <taxon>Mycenaceae</taxon>
        <taxon>Roridomyces</taxon>
    </lineage>
</organism>
<dbReference type="EMBL" id="JARKIF010000003">
    <property type="protein sequence ID" value="KAJ7644655.1"/>
    <property type="molecule type" value="Genomic_DNA"/>
</dbReference>
<dbReference type="PANTHER" id="PTHR38787">
    <property type="entry name" value="REGULATORY P DOMAIN-CONTAINING PROTEIN"/>
    <property type="match status" value="1"/>
</dbReference>
<dbReference type="Pfam" id="PF08309">
    <property type="entry name" value="LVIVD"/>
    <property type="match status" value="1"/>
</dbReference>
<evidence type="ECO:0008006" key="3">
    <source>
        <dbReference type="Google" id="ProtNLM"/>
    </source>
</evidence>
<dbReference type="InterPro" id="IPR027589">
    <property type="entry name" value="Choice_anch_B"/>
</dbReference>
<keyword evidence="2" id="KW-1185">Reference proteome</keyword>
<name>A0AAD7FV26_9AGAR</name>
<accession>A0AAD7FV26</accession>
<dbReference type="GO" id="GO:0005576">
    <property type="term" value="C:extracellular region"/>
    <property type="evidence" value="ECO:0007669"/>
    <property type="project" value="TreeGrafter"/>
</dbReference>
<evidence type="ECO:0000313" key="1">
    <source>
        <dbReference type="EMBL" id="KAJ7644655.1"/>
    </source>
</evidence>
<protein>
    <recommendedName>
        <fullName evidence="3">Choice-of-anchor B family protein</fullName>
    </recommendedName>
</protein>
<dbReference type="InterPro" id="IPR013211">
    <property type="entry name" value="LVIVD"/>
</dbReference>
<dbReference type="NCBIfam" id="TIGR04312">
    <property type="entry name" value="choice_anch_B"/>
    <property type="match status" value="1"/>
</dbReference>
<proteinExistence type="predicted"/>
<sequence>MTAAVDDIRADVVRATGIFDPMLGLKPIEEFTPCVDGFAGTDANATFMCNNLDLYTFMPHGALGSTAQVGNDIWGWAHTEDGVTREFGLVCQMDGTAFVEVLSSGRIAYLGRLPTQTENSVWRDIKVIKHHAYIGSEAPGHGIQVFDLFKLLDPSLVDEPKEFSIETDLTGHYDDLPLGSSHNVVSHADKNLIVAVGAMPRLHECGAGLIFIDVSDPANPQTVGCAGEDGYVHDAQCLTYSGPDSNYQGVDVCYSFNEDTFTIYDITDPSDPTIISASFYHGVAYSHQGWVIDEKNQSYLLMNDELDEMMHRGWAVDQKTITFVWDIRDLAHPVLTGHHEAPVRAIDHNLYTHNGQVYMSNYKSGLRIVDVSSVAEDPTGSSFVETAFFDVHPEDDAIGGEAVFGGSWSAYPYFESGYILVNTLERGLFVLKQTNA</sequence>
<reference evidence="1" key="1">
    <citation type="submission" date="2023-03" db="EMBL/GenBank/DDBJ databases">
        <title>Massive genome expansion in bonnet fungi (Mycena s.s.) driven by repeated elements and novel gene families across ecological guilds.</title>
        <authorList>
            <consortium name="Lawrence Berkeley National Laboratory"/>
            <person name="Harder C.B."/>
            <person name="Miyauchi S."/>
            <person name="Viragh M."/>
            <person name="Kuo A."/>
            <person name="Thoen E."/>
            <person name="Andreopoulos B."/>
            <person name="Lu D."/>
            <person name="Skrede I."/>
            <person name="Drula E."/>
            <person name="Henrissat B."/>
            <person name="Morin E."/>
            <person name="Kohler A."/>
            <person name="Barry K."/>
            <person name="LaButti K."/>
            <person name="Morin E."/>
            <person name="Salamov A."/>
            <person name="Lipzen A."/>
            <person name="Mereny Z."/>
            <person name="Hegedus B."/>
            <person name="Baldrian P."/>
            <person name="Stursova M."/>
            <person name="Weitz H."/>
            <person name="Taylor A."/>
            <person name="Grigoriev I.V."/>
            <person name="Nagy L.G."/>
            <person name="Martin F."/>
            <person name="Kauserud H."/>
        </authorList>
    </citation>
    <scope>NUCLEOTIDE SEQUENCE</scope>
    <source>
        <strain evidence="1">9284</strain>
    </source>
</reference>
<evidence type="ECO:0000313" key="2">
    <source>
        <dbReference type="Proteomes" id="UP001221142"/>
    </source>
</evidence>
<gene>
    <name evidence="1" type="ORF">FB45DRAFT_736608</name>
</gene>
<dbReference type="PANTHER" id="PTHR38787:SF3">
    <property type="entry name" value="REGULATORY P DOMAIN-CONTAINING PROTEIN"/>
    <property type="match status" value="1"/>
</dbReference>
<comment type="caution">
    <text evidence="1">The sequence shown here is derived from an EMBL/GenBank/DDBJ whole genome shotgun (WGS) entry which is preliminary data.</text>
</comment>
<dbReference type="AlphaFoldDB" id="A0AAD7FV26"/>